<dbReference type="SMART" id="SM00412">
    <property type="entry name" value="Cu_FIST"/>
    <property type="match status" value="1"/>
</dbReference>
<organism evidence="3 4">
    <name type="scientific">Rhinocladiella mackenziei CBS 650.93</name>
    <dbReference type="NCBI Taxonomy" id="1442369"/>
    <lineage>
        <taxon>Eukaryota</taxon>
        <taxon>Fungi</taxon>
        <taxon>Dikarya</taxon>
        <taxon>Ascomycota</taxon>
        <taxon>Pezizomycotina</taxon>
        <taxon>Eurotiomycetes</taxon>
        <taxon>Chaetothyriomycetidae</taxon>
        <taxon>Chaetothyriales</taxon>
        <taxon>Herpotrichiellaceae</taxon>
        <taxon>Rhinocladiella</taxon>
    </lineage>
</organism>
<feature type="compositionally biased region" description="Polar residues" evidence="1">
    <location>
        <begin position="519"/>
        <end position="528"/>
    </location>
</feature>
<dbReference type="AlphaFoldDB" id="A0A0D2I1A2"/>
<feature type="region of interest" description="Disordered" evidence="1">
    <location>
        <begin position="158"/>
        <end position="207"/>
    </location>
</feature>
<dbReference type="GO" id="GO:0003700">
    <property type="term" value="F:DNA-binding transcription factor activity"/>
    <property type="evidence" value="ECO:0007669"/>
    <property type="project" value="InterPro"/>
</dbReference>
<dbReference type="PROSITE" id="PS50073">
    <property type="entry name" value="COPPER_FIST_2"/>
    <property type="match status" value="1"/>
</dbReference>
<dbReference type="OrthoDB" id="4148461at2759"/>
<feature type="domain" description="Copper-fist" evidence="2">
    <location>
        <begin position="38"/>
        <end position="78"/>
    </location>
</feature>
<dbReference type="SUPFAM" id="SSF57879">
    <property type="entry name" value="Zinc domain conserved in yeast copper-regulated transcription factors"/>
    <property type="match status" value="1"/>
</dbReference>
<evidence type="ECO:0000256" key="1">
    <source>
        <dbReference type="SAM" id="MobiDB-lite"/>
    </source>
</evidence>
<dbReference type="GeneID" id="25299283"/>
<feature type="region of interest" description="Disordered" evidence="1">
    <location>
        <begin position="1"/>
        <end position="22"/>
    </location>
</feature>
<dbReference type="GO" id="GO:0005507">
    <property type="term" value="F:copper ion binding"/>
    <property type="evidence" value="ECO:0007669"/>
    <property type="project" value="InterPro"/>
</dbReference>
<dbReference type="EMBL" id="KN847486">
    <property type="protein sequence ID" value="KIW99473.1"/>
    <property type="molecule type" value="Genomic_DNA"/>
</dbReference>
<dbReference type="HOGENOM" id="CLU_033078_0_0_1"/>
<gene>
    <name evidence="3" type="ORF">Z518_11212</name>
</gene>
<dbReference type="GO" id="GO:0003677">
    <property type="term" value="F:DNA binding"/>
    <property type="evidence" value="ECO:0007669"/>
    <property type="project" value="InterPro"/>
</dbReference>
<dbReference type="Proteomes" id="UP000053617">
    <property type="component" value="Unassembled WGS sequence"/>
</dbReference>
<evidence type="ECO:0000313" key="3">
    <source>
        <dbReference type="EMBL" id="KIW99473.1"/>
    </source>
</evidence>
<dbReference type="GO" id="GO:0005634">
    <property type="term" value="C:nucleus"/>
    <property type="evidence" value="ECO:0007669"/>
    <property type="project" value="InterPro"/>
</dbReference>
<feature type="region of interest" description="Disordered" evidence="1">
    <location>
        <begin position="519"/>
        <end position="539"/>
    </location>
</feature>
<proteinExistence type="predicted"/>
<evidence type="ECO:0000313" key="4">
    <source>
        <dbReference type="Proteomes" id="UP000053617"/>
    </source>
</evidence>
<dbReference type="VEuPathDB" id="FungiDB:Z518_11212"/>
<dbReference type="InterPro" id="IPR036395">
    <property type="entry name" value="Cu_fist_DNA-bd_dom_sf"/>
</dbReference>
<feature type="region of interest" description="Disordered" evidence="1">
    <location>
        <begin position="62"/>
        <end position="84"/>
    </location>
</feature>
<dbReference type="RefSeq" id="XP_013266610.1">
    <property type="nucleotide sequence ID" value="XM_013411156.1"/>
</dbReference>
<accession>A0A0D2I1A2</accession>
<name>A0A0D2I1A2_9EURO</name>
<evidence type="ECO:0000259" key="2">
    <source>
        <dbReference type="PROSITE" id="PS50073"/>
    </source>
</evidence>
<dbReference type="Pfam" id="PF00649">
    <property type="entry name" value="Copper-fist"/>
    <property type="match status" value="1"/>
</dbReference>
<dbReference type="Gene3D" id="3.90.430.10">
    <property type="entry name" value="Copper fist DNA-binding domain"/>
    <property type="match status" value="1"/>
</dbReference>
<dbReference type="InterPro" id="IPR001083">
    <property type="entry name" value="Cu_fist_DNA-bd_dom"/>
</dbReference>
<reference evidence="3 4" key="1">
    <citation type="submission" date="2015-01" db="EMBL/GenBank/DDBJ databases">
        <title>The Genome Sequence of Rhinocladiella mackenzie CBS 650.93.</title>
        <authorList>
            <consortium name="The Broad Institute Genomics Platform"/>
            <person name="Cuomo C."/>
            <person name="de Hoog S."/>
            <person name="Gorbushina A."/>
            <person name="Stielow B."/>
            <person name="Teixiera M."/>
            <person name="Abouelleil A."/>
            <person name="Chapman S.B."/>
            <person name="Priest M."/>
            <person name="Young S.K."/>
            <person name="Wortman J."/>
            <person name="Nusbaum C."/>
            <person name="Birren B."/>
        </authorList>
    </citation>
    <scope>NUCLEOTIDE SEQUENCE [LARGE SCALE GENOMIC DNA]</scope>
    <source>
        <strain evidence="3 4">CBS 650.93</strain>
    </source>
</reference>
<sequence length="600" mass="65390">MHDRSNEKGATPPKSTARVEDGKIRKLKAASKSDSPAIQHFNGKTYACESCKRGHRVHKCDHGKTRPISETNQPGRPSGGQKRGCQCPRNCACTTKTCKCERDCACTQEMYLIVRLDSPQVINREATSTPKPVWEDAHGNKMTLKKVWADANGKEIDDEEYQDRKRRMKEREEGVASPPHVVQSPCCSSKKPKEEPESPPSISSGGCRHRQNVAAIQPHSDSLAPDPPPHQAKIANDPWMSACSCGSGCSCLYCPDHPNNATSINHTQQQVKHLAEHAYTGGEGLMPMSFVPDSSSTSCMGGRPSFFLSRTPGVSQQQLQRFFPENFDPNAIYLTYPIQQHSWTNQPVSAHCSHVHSPSGVMAATPETSDAYVDSLNDLSSQSIPWDLLPNDSNGTWNFSDGQLGDTSFSWIDLDASRGTDYSIGQATVASMSNESHFQELQVTTAQPTPSIELNLDPMTSPTILNGFPVLESSSFPTPAPQLDPQNAFLNLEVEGSHALPNHTVNAQSMPIDLGFSQQSALNGNPSSHADGESMQPPGVSEAQIFHQHGCGHQVTTWRITSLNGPMTPWNMYDSLTDDQVDSDLRGAAIPNSPPIANRG</sequence>
<dbReference type="SMART" id="SM01090">
    <property type="entry name" value="Copper-fist"/>
    <property type="match status" value="1"/>
</dbReference>
<keyword evidence="4" id="KW-1185">Reference proteome</keyword>
<protein>
    <recommendedName>
        <fullName evidence="2">Copper-fist domain-containing protein</fullName>
    </recommendedName>
</protein>